<gene>
    <name evidence="1" type="ORF">QBC47DRAFT_122624</name>
</gene>
<evidence type="ECO:0000313" key="1">
    <source>
        <dbReference type="EMBL" id="KAK1750238.1"/>
    </source>
</evidence>
<dbReference type="AlphaFoldDB" id="A0AAJ0F4D4"/>
<comment type="caution">
    <text evidence="1">The sequence shown here is derived from an EMBL/GenBank/DDBJ whole genome shotgun (WGS) entry which is preliminary data.</text>
</comment>
<reference evidence="1" key="1">
    <citation type="submission" date="2023-06" db="EMBL/GenBank/DDBJ databases">
        <title>Genome-scale phylogeny and comparative genomics of the fungal order Sordariales.</title>
        <authorList>
            <consortium name="Lawrence Berkeley National Laboratory"/>
            <person name="Hensen N."/>
            <person name="Bonometti L."/>
            <person name="Westerberg I."/>
            <person name="Brannstrom I.O."/>
            <person name="Guillou S."/>
            <person name="Cros-Aarteil S."/>
            <person name="Calhoun S."/>
            <person name="Haridas S."/>
            <person name="Kuo A."/>
            <person name="Mondo S."/>
            <person name="Pangilinan J."/>
            <person name="Riley R."/>
            <person name="Labutti K."/>
            <person name="Andreopoulos B."/>
            <person name="Lipzen A."/>
            <person name="Chen C."/>
            <person name="Yanf M."/>
            <person name="Daum C."/>
            <person name="Ng V."/>
            <person name="Clum A."/>
            <person name="Steindorff A."/>
            <person name="Ohm R."/>
            <person name="Martin F."/>
            <person name="Silar P."/>
            <person name="Natvig D."/>
            <person name="Lalanne C."/>
            <person name="Gautier V."/>
            <person name="Ament-Velasquez S.L."/>
            <person name="Kruys A."/>
            <person name="Hutchinson M.I."/>
            <person name="Powell A.J."/>
            <person name="Barry K."/>
            <person name="Miller A.N."/>
            <person name="Grigoriev I.V."/>
            <person name="Debuchy R."/>
            <person name="Gladieux P."/>
            <person name="Thoren M.H."/>
            <person name="Johannesson H."/>
        </authorList>
    </citation>
    <scope>NUCLEOTIDE SEQUENCE</scope>
    <source>
        <strain evidence="1">PSN4</strain>
    </source>
</reference>
<protein>
    <submittedName>
        <fullName evidence="1">Uncharacterized protein</fullName>
    </submittedName>
</protein>
<sequence length="201" mass="21935">MASHHPPDASAASNGDRGYAYTKRQTLPGGFVRVASTAVTLKQGFCQPGNLTDPDRRHVRLWRLSSVTGQPPYTTAAVPARAFLCLSRSSPRCTMLLRTPDANWTVSEANKTRGNSPSLGCQIPRMSWLTGDLYLQYQVYTASHRRYGEPTKAQCNSGIGLPCRQKPSTKAETKCEAQRVCEDSTAAIAVHHQDQLGLGES</sequence>
<evidence type="ECO:0000313" key="2">
    <source>
        <dbReference type="Proteomes" id="UP001239445"/>
    </source>
</evidence>
<keyword evidence="2" id="KW-1185">Reference proteome</keyword>
<organism evidence="1 2">
    <name type="scientific">Echria macrotheca</name>
    <dbReference type="NCBI Taxonomy" id="438768"/>
    <lineage>
        <taxon>Eukaryota</taxon>
        <taxon>Fungi</taxon>
        <taxon>Dikarya</taxon>
        <taxon>Ascomycota</taxon>
        <taxon>Pezizomycotina</taxon>
        <taxon>Sordariomycetes</taxon>
        <taxon>Sordariomycetidae</taxon>
        <taxon>Sordariales</taxon>
        <taxon>Schizotheciaceae</taxon>
        <taxon>Echria</taxon>
    </lineage>
</organism>
<name>A0AAJ0F4D4_9PEZI</name>
<dbReference type="Proteomes" id="UP001239445">
    <property type="component" value="Unassembled WGS sequence"/>
</dbReference>
<accession>A0AAJ0F4D4</accession>
<dbReference type="EMBL" id="MU839848">
    <property type="protein sequence ID" value="KAK1750238.1"/>
    <property type="molecule type" value="Genomic_DNA"/>
</dbReference>
<proteinExistence type="predicted"/>